<dbReference type="RefSeq" id="WP_051899764.1">
    <property type="nucleotide sequence ID" value="NZ_HG938355.1"/>
</dbReference>
<name>A0A068T8H6_NEOGA</name>
<dbReference type="SUPFAM" id="SSF88874">
    <property type="entry name" value="Receptor-binding domain of short tail fibre protein gp12"/>
    <property type="match status" value="1"/>
</dbReference>
<dbReference type="eggNOG" id="COG1063">
    <property type="taxonomic scope" value="Bacteria"/>
</dbReference>
<protein>
    <recommendedName>
        <fullName evidence="3">Tail fiber protein</fullName>
    </recommendedName>
</protein>
<evidence type="ECO:0008006" key="3">
    <source>
        <dbReference type="Google" id="ProtNLM"/>
    </source>
</evidence>
<organism evidence="1 2">
    <name type="scientific">Neorhizobium galegae bv. officinalis bv. officinalis str. HAMBI 1141</name>
    <dbReference type="NCBI Taxonomy" id="1028801"/>
    <lineage>
        <taxon>Bacteria</taxon>
        <taxon>Pseudomonadati</taxon>
        <taxon>Pseudomonadota</taxon>
        <taxon>Alphaproteobacteria</taxon>
        <taxon>Hyphomicrobiales</taxon>
        <taxon>Rhizobiaceae</taxon>
        <taxon>Rhizobium/Agrobacterium group</taxon>
        <taxon>Neorhizobium</taxon>
    </lineage>
</organism>
<evidence type="ECO:0000313" key="1">
    <source>
        <dbReference type="EMBL" id="CDN54763.1"/>
    </source>
</evidence>
<sequence length="485" mass="50417">MVATFTENYQIPLPDPEAEVDDEFYRLQQAWTIVDTVIWLLAEAVAQKANVSHTHAMSAIGGLVEALAAKMPADRTFSLDDLTDVSGADGAANNYVLVKNASGQWVPSSAIAALGPHQHATGDIVGLAAVVNAAVAAVVGAAPTTLDTVAEVATALGNDPNFATTIMTLLGQKAAKTDVYTKAEVDALTAIPIGTVIDVYGNGTTAIPGFLKVVAGLEVTNAYPQLRAFGLANGWAVNGSGNPVMPSGDALFKRGWTAGQTRDPGRTFGSVQTDAFQGHNFGDPTAPSTAKLGTFLLNVTGGAVSVAGLRADTSPRAIPVDDGTNGAPRTASETRVANMTVTYYIKAYGASVDAGTLAAAQVLNDLTDARARIAALERKFSSTPLTPTLGGLIQAPHNLGVKPTYYEAYAVCTSQEFNFQVDNEIRVTTNHIGSTAGYGVMVWADATNIYGRIGNTAIGLTFNLSTGAAITLTLTSWKIVLRAKP</sequence>
<dbReference type="HOGENOM" id="CLU_686653_0_0_5"/>
<dbReference type="AlphaFoldDB" id="A0A068T8H6"/>
<accession>A0A068T8H6</accession>
<dbReference type="PATRIC" id="fig|1028801.3.peg.2463"/>
<dbReference type="EMBL" id="HG938355">
    <property type="protein sequence ID" value="CDN54763.1"/>
    <property type="molecule type" value="Genomic_DNA"/>
</dbReference>
<proteinExistence type="predicted"/>
<gene>
    <name evidence="1" type="ORF">RG1141_CH24250</name>
</gene>
<dbReference type="KEGG" id="ngl:RG1141_CH24250"/>
<reference evidence="2" key="1">
    <citation type="journal article" date="2014" name="BMC Genomics">
        <title>Genome sequencing of two Neorhizobium galegae strains reveals a noeT gene responsible for the unusual acetylation of the nodulation factors.</title>
        <authorList>
            <person name="Osterman J."/>
            <person name="Marsh J."/>
            <person name="Laine P.K."/>
            <person name="Zeng Z."/>
            <person name="Alatalo E."/>
            <person name="Sullivan J.T."/>
            <person name="Young J.P."/>
            <person name="Thomas-Oates J."/>
            <person name="Paulin L."/>
            <person name="Lindstrom K."/>
        </authorList>
    </citation>
    <scope>NUCLEOTIDE SEQUENCE [LARGE SCALE GENOMIC DNA]</scope>
    <source>
        <strain evidence="2">HAMBI 1141</strain>
    </source>
</reference>
<dbReference type="Proteomes" id="UP000028186">
    <property type="component" value="Chromosome I"/>
</dbReference>
<dbReference type="eggNOG" id="COG4675">
    <property type="taxonomic scope" value="Bacteria"/>
</dbReference>
<evidence type="ECO:0000313" key="2">
    <source>
        <dbReference type="Proteomes" id="UP000028186"/>
    </source>
</evidence>